<protein>
    <submittedName>
        <fullName evidence="1">Uncharacterized protein</fullName>
    </submittedName>
</protein>
<comment type="caution">
    <text evidence="1">The sequence shown here is derived from an EMBL/GenBank/DDBJ whole genome shotgun (WGS) entry which is preliminary data.</text>
</comment>
<proteinExistence type="predicted"/>
<dbReference type="Proteomes" id="UP000724148">
    <property type="component" value="Unassembled WGS sequence"/>
</dbReference>
<evidence type="ECO:0000313" key="1">
    <source>
        <dbReference type="EMBL" id="MBI2097225.1"/>
    </source>
</evidence>
<dbReference type="AlphaFoldDB" id="A0A931WPQ6"/>
<dbReference type="EMBL" id="JACOZA010000090">
    <property type="protein sequence ID" value="MBI2097225.1"/>
    <property type="molecule type" value="Genomic_DNA"/>
</dbReference>
<name>A0A931WPQ6_9BACT</name>
<reference evidence="1" key="1">
    <citation type="submission" date="2020-07" db="EMBL/GenBank/DDBJ databases">
        <title>Huge and variable diversity of episymbiotic CPR bacteria and DPANN archaea in groundwater ecosystems.</title>
        <authorList>
            <person name="He C.Y."/>
            <person name="Keren R."/>
            <person name="Whittaker M."/>
            <person name="Farag I.F."/>
            <person name="Doudna J."/>
            <person name="Cate J.H.D."/>
            <person name="Banfield J.F."/>
        </authorList>
    </citation>
    <scope>NUCLEOTIDE SEQUENCE</scope>
    <source>
        <strain evidence="1">NC_groundwater_193_Ag_S-0.1um_51_7</strain>
    </source>
</reference>
<accession>A0A931WPQ6</accession>
<gene>
    <name evidence="1" type="ORF">HYT40_03725</name>
</gene>
<evidence type="ECO:0000313" key="2">
    <source>
        <dbReference type="Proteomes" id="UP000724148"/>
    </source>
</evidence>
<sequence length="132" mass="15388">MNDIVILENPQQDDILVLWTGGGGERRHHNFQTRIETAILFAAGLKINALVLYRREVKIRLALMDPKDDRVFERLLTECGVPCSISERRDTAAHPLPTERRTYRDTSMLEELRRELTSARFTPWTPAPYRRI</sequence>
<organism evidence="1 2">
    <name type="scientific">Candidatus Sungiibacteriota bacterium</name>
    <dbReference type="NCBI Taxonomy" id="2750080"/>
    <lineage>
        <taxon>Bacteria</taxon>
        <taxon>Candidatus Sungiibacteriota</taxon>
    </lineage>
</organism>